<organism evidence="3 4">
    <name type="scientific">Aphanomyces stellatus</name>
    <dbReference type="NCBI Taxonomy" id="120398"/>
    <lineage>
        <taxon>Eukaryota</taxon>
        <taxon>Sar</taxon>
        <taxon>Stramenopiles</taxon>
        <taxon>Oomycota</taxon>
        <taxon>Saprolegniomycetes</taxon>
        <taxon>Saprolegniales</taxon>
        <taxon>Verrucalvaceae</taxon>
        <taxon>Aphanomyces</taxon>
    </lineage>
</organism>
<keyword evidence="1" id="KW-0812">Transmembrane</keyword>
<accession>A0A485KPM7</accession>
<keyword evidence="4" id="KW-1185">Reference proteome</keyword>
<protein>
    <submittedName>
        <fullName evidence="3">Aste57867_10003 protein</fullName>
    </submittedName>
</protein>
<reference evidence="2" key="2">
    <citation type="submission" date="2019-06" db="EMBL/GenBank/DDBJ databases">
        <title>Genomics analysis of Aphanomyces spp. identifies a new class of oomycete effector associated with host adaptation.</title>
        <authorList>
            <person name="Gaulin E."/>
        </authorList>
    </citation>
    <scope>NUCLEOTIDE SEQUENCE</scope>
    <source>
        <strain evidence="2">CBS 578.67</strain>
    </source>
</reference>
<evidence type="ECO:0000313" key="2">
    <source>
        <dbReference type="EMBL" id="KAF0699430.1"/>
    </source>
</evidence>
<name>A0A485KPM7_9STRA</name>
<reference evidence="3 4" key="1">
    <citation type="submission" date="2019-03" db="EMBL/GenBank/DDBJ databases">
        <authorList>
            <person name="Gaulin E."/>
            <person name="Dumas B."/>
        </authorList>
    </citation>
    <scope>NUCLEOTIDE SEQUENCE [LARGE SCALE GENOMIC DNA]</scope>
    <source>
        <strain evidence="3">CBS 568.67</strain>
    </source>
</reference>
<evidence type="ECO:0000313" key="4">
    <source>
        <dbReference type="Proteomes" id="UP000332933"/>
    </source>
</evidence>
<gene>
    <name evidence="3" type="primary">Aste57867_10003</name>
    <name evidence="2" type="ORF">As57867_009964</name>
    <name evidence="3" type="ORF">ASTE57867_10003</name>
</gene>
<feature type="transmembrane region" description="Helical" evidence="1">
    <location>
        <begin position="89"/>
        <end position="114"/>
    </location>
</feature>
<proteinExistence type="predicted"/>
<dbReference type="EMBL" id="VJMH01005177">
    <property type="protein sequence ID" value="KAF0699430.1"/>
    <property type="molecule type" value="Genomic_DNA"/>
</dbReference>
<sequence>MYHPLSNTEAIPVATVVASAPVYQTYSPYDHQHNQHYQQYPLEQQQYPLEQQQYQASPVALPYGVVYTKSSWRRRPVCRHVTRLARGVFLVLLNLANLAFITACVWSVVVVVGLSHRIGFLPAACLGLLLVHVLIWLAQPIAIIDRWLYDKRNQVYEALLNDR</sequence>
<evidence type="ECO:0000313" key="3">
    <source>
        <dbReference type="EMBL" id="VFT86881.1"/>
    </source>
</evidence>
<dbReference type="AlphaFoldDB" id="A0A485KPM7"/>
<feature type="transmembrane region" description="Helical" evidence="1">
    <location>
        <begin position="120"/>
        <end position="144"/>
    </location>
</feature>
<keyword evidence="1" id="KW-1133">Transmembrane helix</keyword>
<dbReference type="Proteomes" id="UP000332933">
    <property type="component" value="Unassembled WGS sequence"/>
</dbReference>
<evidence type="ECO:0000256" key="1">
    <source>
        <dbReference type="SAM" id="Phobius"/>
    </source>
</evidence>
<keyword evidence="1" id="KW-0472">Membrane</keyword>
<dbReference type="EMBL" id="CAADRA010005198">
    <property type="protein sequence ID" value="VFT86881.1"/>
    <property type="molecule type" value="Genomic_DNA"/>
</dbReference>